<name>A0AAD7EFE9_9AGAR</name>
<keyword evidence="2" id="KW-1185">Reference proteome</keyword>
<reference evidence="1" key="1">
    <citation type="submission" date="2023-03" db="EMBL/GenBank/DDBJ databases">
        <title>Massive genome expansion in bonnet fungi (Mycena s.s.) driven by repeated elements and novel gene families across ecological guilds.</title>
        <authorList>
            <consortium name="Lawrence Berkeley National Laboratory"/>
            <person name="Harder C.B."/>
            <person name="Miyauchi S."/>
            <person name="Viragh M."/>
            <person name="Kuo A."/>
            <person name="Thoen E."/>
            <person name="Andreopoulos B."/>
            <person name="Lu D."/>
            <person name="Skrede I."/>
            <person name="Drula E."/>
            <person name="Henrissat B."/>
            <person name="Morin E."/>
            <person name="Kohler A."/>
            <person name="Barry K."/>
            <person name="LaButti K."/>
            <person name="Morin E."/>
            <person name="Salamov A."/>
            <person name="Lipzen A."/>
            <person name="Mereny Z."/>
            <person name="Hegedus B."/>
            <person name="Baldrian P."/>
            <person name="Stursova M."/>
            <person name="Weitz H."/>
            <person name="Taylor A."/>
            <person name="Grigoriev I.V."/>
            <person name="Nagy L.G."/>
            <person name="Martin F."/>
            <person name="Kauserud H."/>
        </authorList>
    </citation>
    <scope>NUCLEOTIDE SEQUENCE</scope>
    <source>
        <strain evidence="1">CBHHK002</strain>
    </source>
</reference>
<comment type="caution">
    <text evidence="1">The sequence shown here is derived from an EMBL/GenBank/DDBJ whole genome shotgun (WGS) entry which is preliminary data.</text>
</comment>
<dbReference type="AlphaFoldDB" id="A0AAD7EFE9"/>
<gene>
    <name evidence="1" type="ORF">DFH08DRAFT_1086647</name>
</gene>
<sequence>MRNMTAMCAGHSFPASTITRSSGRLAASGSSFHVCALVDMRVPSHSTSSNARAFWLRRCLLRRFPLRSLALALAFIVYPRSRPVPFAPLALVVLLPFLRRPSSSLGLSALHRAQPPKRERSTTTNGLIFHASGDTSSLPNLVPYNVPAVPISAHRVYTGSSSPSVASSLE</sequence>
<dbReference type="Proteomes" id="UP001218218">
    <property type="component" value="Unassembled WGS sequence"/>
</dbReference>
<proteinExistence type="predicted"/>
<organism evidence="1 2">
    <name type="scientific">Mycena albidolilacea</name>
    <dbReference type="NCBI Taxonomy" id="1033008"/>
    <lineage>
        <taxon>Eukaryota</taxon>
        <taxon>Fungi</taxon>
        <taxon>Dikarya</taxon>
        <taxon>Basidiomycota</taxon>
        <taxon>Agaricomycotina</taxon>
        <taxon>Agaricomycetes</taxon>
        <taxon>Agaricomycetidae</taxon>
        <taxon>Agaricales</taxon>
        <taxon>Marasmiineae</taxon>
        <taxon>Mycenaceae</taxon>
        <taxon>Mycena</taxon>
    </lineage>
</organism>
<protein>
    <submittedName>
        <fullName evidence="1">Uncharacterized protein</fullName>
    </submittedName>
</protein>
<accession>A0AAD7EFE9</accession>
<evidence type="ECO:0000313" key="1">
    <source>
        <dbReference type="EMBL" id="KAJ7318035.1"/>
    </source>
</evidence>
<dbReference type="EMBL" id="JARIHO010000059">
    <property type="protein sequence ID" value="KAJ7318035.1"/>
    <property type="molecule type" value="Genomic_DNA"/>
</dbReference>
<evidence type="ECO:0000313" key="2">
    <source>
        <dbReference type="Proteomes" id="UP001218218"/>
    </source>
</evidence>